<dbReference type="InterPro" id="IPR013011">
    <property type="entry name" value="PTS_EIIB_2"/>
</dbReference>
<dbReference type="PROSITE" id="PS51372">
    <property type="entry name" value="PRD_2"/>
    <property type="match status" value="1"/>
</dbReference>
<evidence type="ECO:0000259" key="5">
    <source>
        <dbReference type="PROSITE" id="PS51094"/>
    </source>
</evidence>
<dbReference type="RefSeq" id="WP_269883930.1">
    <property type="nucleotide sequence ID" value="NZ_JAQAGZ010000017.1"/>
</dbReference>
<keyword evidence="9" id="KW-1185">Reference proteome</keyword>
<dbReference type="InterPro" id="IPR016152">
    <property type="entry name" value="PTrfase/Anion_transptr"/>
</dbReference>
<sequence length="682" mass="77667">MSLSHRHRQIVELLMNRKDDVTAGEIAAELNVSTRTVHRELSELESILAASGLTLLKKAGKGIQIQGTPEELEAFKIKLHGLTGVDYSAEERKLYILCTLLENEEPVKLFTLSHELRVTIPTVTHDLDELEDWNRGSELILVRRRGYGVGLSGTEANKRKLLSRLARTYLDDSDLFGKVSLPHSPVTAKLLDMIGKVYFTKVEDALWHAEEKGLNELSEKEYTHLLIDISIAIARFRQGRPIELRADNSSLRKSIRLTDLVDHLSEAIPMEWTTAEIAHLAELLEPKEAGAHPNQLLPLEELRYLEVVWRLIRNMEGRIGIPFGQDRSLRDGLLSHLESALGRLRAGVNIRNPLLLQIKRDYEILFEAIRSAIDETITDIAVPDEEIGFLVMHFGASMERQRRFSRNVRAILVCTSGIGTSKMLAVRLTKELPQIDIIGHASWFEAARIPESEYDLIISTVDLPLDEDQYMKLSPLLTEEEAERLRLFIQNVTLQKEKEPVGKEESLPEEQAASFKVHRIQRYVNEIVRIIDHFAVHRLEQSFGSLEEALQAICRYARQKEAIDEVEPIVRLLLERERQSSQVIPDTGLALFHIRSEKVRLPFLTLFRLTEDLPLDQKEPSDVRQVLLMLGPQELPKESLAVLSEISSFLLIPEMIELLQTGSPDEIKQFLSKELAAFLENK</sequence>
<evidence type="ECO:0000259" key="7">
    <source>
        <dbReference type="PROSITE" id="PS51372"/>
    </source>
</evidence>
<organism evidence="8 9">
    <name type="scientific">Paenibacillus gyeongsangnamensis</name>
    <dbReference type="NCBI Taxonomy" id="3388067"/>
    <lineage>
        <taxon>Bacteria</taxon>
        <taxon>Bacillati</taxon>
        <taxon>Bacillota</taxon>
        <taxon>Bacilli</taxon>
        <taxon>Bacillales</taxon>
        <taxon>Paenibacillaceae</taxon>
        <taxon>Paenibacillus</taxon>
    </lineage>
</organism>
<feature type="domain" description="PTS EIIB type-2" evidence="6">
    <location>
        <begin position="408"/>
        <end position="497"/>
    </location>
</feature>
<dbReference type="InterPro" id="IPR036634">
    <property type="entry name" value="PRD_sf"/>
</dbReference>
<evidence type="ECO:0000256" key="4">
    <source>
        <dbReference type="ARBA" id="ARBA00023163"/>
    </source>
</evidence>
<proteinExistence type="predicted"/>
<evidence type="ECO:0000256" key="2">
    <source>
        <dbReference type="ARBA" id="ARBA00022737"/>
    </source>
</evidence>
<dbReference type="CDD" id="cd05568">
    <property type="entry name" value="PTS_IIB_bgl_like"/>
    <property type="match status" value="1"/>
</dbReference>
<dbReference type="Pfam" id="PF00874">
    <property type="entry name" value="PRD"/>
    <property type="match status" value="1"/>
</dbReference>
<feature type="domain" description="PRD" evidence="7">
    <location>
        <begin position="299"/>
        <end position="404"/>
    </location>
</feature>
<dbReference type="SUPFAM" id="SSF52794">
    <property type="entry name" value="PTS system IIB component-like"/>
    <property type="match status" value="1"/>
</dbReference>
<keyword evidence="4" id="KW-0804">Transcription</keyword>
<dbReference type="PROSITE" id="PS51094">
    <property type="entry name" value="PTS_EIIA_TYPE_2"/>
    <property type="match status" value="1"/>
</dbReference>
<keyword evidence="2" id="KW-0677">Repeat</keyword>
<accession>A0ABT4QEW4</accession>
<evidence type="ECO:0000313" key="9">
    <source>
        <dbReference type="Proteomes" id="UP001527882"/>
    </source>
</evidence>
<reference evidence="8 9" key="1">
    <citation type="submission" date="2022-12" db="EMBL/GenBank/DDBJ databases">
        <title>Draft genome sequence of Paenibacillus sp. dW9.</title>
        <authorList>
            <person name="Choi E.-W."/>
            <person name="Kim D.-U."/>
        </authorList>
    </citation>
    <scope>NUCLEOTIDE SEQUENCE [LARGE SCALE GENOMIC DNA]</scope>
    <source>
        <strain evidence="9">dW9</strain>
    </source>
</reference>
<dbReference type="Gene3D" id="1.10.1790.10">
    <property type="entry name" value="PRD domain"/>
    <property type="match status" value="1"/>
</dbReference>
<dbReference type="Pfam" id="PF08279">
    <property type="entry name" value="HTH_11"/>
    <property type="match status" value="1"/>
</dbReference>
<dbReference type="Gene3D" id="3.40.930.10">
    <property type="entry name" value="Mannitol-specific EII, Chain A"/>
    <property type="match status" value="1"/>
</dbReference>
<evidence type="ECO:0000259" key="6">
    <source>
        <dbReference type="PROSITE" id="PS51099"/>
    </source>
</evidence>
<dbReference type="PANTHER" id="PTHR30185:SF18">
    <property type="entry name" value="TRANSCRIPTIONAL REGULATOR MTLR"/>
    <property type="match status" value="1"/>
</dbReference>
<dbReference type="InterPro" id="IPR050661">
    <property type="entry name" value="BglG_antiterminators"/>
</dbReference>
<feature type="domain" description="PTS EIIA type-2" evidence="5">
    <location>
        <begin position="529"/>
        <end position="674"/>
    </location>
</feature>
<dbReference type="EMBL" id="JAQAGZ010000017">
    <property type="protein sequence ID" value="MCZ8515401.1"/>
    <property type="molecule type" value="Genomic_DNA"/>
</dbReference>
<dbReference type="InterPro" id="IPR013196">
    <property type="entry name" value="HTH_11"/>
</dbReference>
<name>A0ABT4QEW4_9BACL</name>
<dbReference type="PROSITE" id="PS51099">
    <property type="entry name" value="PTS_EIIB_TYPE_2"/>
    <property type="match status" value="1"/>
</dbReference>
<comment type="caution">
    <text evidence="8">The sequence shown here is derived from an EMBL/GenBank/DDBJ whole genome shotgun (WGS) entry which is preliminary data.</text>
</comment>
<dbReference type="InterPro" id="IPR036388">
    <property type="entry name" value="WH-like_DNA-bd_sf"/>
</dbReference>
<dbReference type="InterPro" id="IPR002178">
    <property type="entry name" value="PTS_EIIA_type-2_dom"/>
</dbReference>
<gene>
    <name evidence="8" type="ORF">O9H85_23910</name>
</gene>
<dbReference type="Gene3D" id="3.40.50.2300">
    <property type="match status" value="1"/>
</dbReference>
<dbReference type="Proteomes" id="UP001527882">
    <property type="component" value="Unassembled WGS sequence"/>
</dbReference>
<dbReference type="SUPFAM" id="SSF63520">
    <property type="entry name" value="PTS-regulatory domain, PRD"/>
    <property type="match status" value="1"/>
</dbReference>
<dbReference type="PANTHER" id="PTHR30185">
    <property type="entry name" value="CRYPTIC BETA-GLUCOSIDE BGL OPERON ANTITERMINATOR"/>
    <property type="match status" value="1"/>
</dbReference>
<dbReference type="Pfam" id="PF00359">
    <property type="entry name" value="PTS_EIIA_2"/>
    <property type="match status" value="1"/>
</dbReference>
<dbReference type="SUPFAM" id="SSF46785">
    <property type="entry name" value="Winged helix' DNA-binding domain"/>
    <property type="match status" value="2"/>
</dbReference>
<keyword evidence="3" id="KW-0805">Transcription regulation</keyword>
<keyword evidence="1" id="KW-0808">Transferase</keyword>
<dbReference type="InterPro" id="IPR036095">
    <property type="entry name" value="PTS_EIIB-like_sf"/>
</dbReference>
<dbReference type="Gene3D" id="1.10.10.10">
    <property type="entry name" value="Winged helix-like DNA-binding domain superfamily/Winged helix DNA-binding domain"/>
    <property type="match status" value="2"/>
</dbReference>
<protein>
    <submittedName>
        <fullName evidence="8">BglG family transcription antiterminator</fullName>
    </submittedName>
</protein>
<dbReference type="InterPro" id="IPR036390">
    <property type="entry name" value="WH_DNA-bd_sf"/>
</dbReference>
<evidence type="ECO:0000313" key="8">
    <source>
        <dbReference type="EMBL" id="MCZ8515401.1"/>
    </source>
</evidence>
<evidence type="ECO:0000256" key="3">
    <source>
        <dbReference type="ARBA" id="ARBA00023015"/>
    </source>
</evidence>
<evidence type="ECO:0000256" key="1">
    <source>
        <dbReference type="ARBA" id="ARBA00022679"/>
    </source>
</evidence>
<dbReference type="SUPFAM" id="SSF55804">
    <property type="entry name" value="Phoshotransferase/anion transport protein"/>
    <property type="match status" value="1"/>
</dbReference>
<dbReference type="InterPro" id="IPR011608">
    <property type="entry name" value="PRD"/>
</dbReference>